<dbReference type="InterPro" id="IPR001841">
    <property type="entry name" value="Znf_RING"/>
</dbReference>
<keyword evidence="1" id="KW-0862">Zinc</keyword>
<dbReference type="RefSeq" id="XP_058338125.1">
    <property type="nucleotide sequence ID" value="XM_058491129.1"/>
</dbReference>
<reference evidence="3 4" key="1">
    <citation type="submission" date="2023-03" db="EMBL/GenBank/DDBJ databases">
        <title>Genome sequence of Lichtheimia ornata CBS 291.66.</title>
        <authorList>
            <person name="Mohabir J.T."/>
            <person name="Shea T.P."/>
            <person name="Kurbessoian T."/>
            <person name="Berby B."/>
            <person name="Fontaine J."/>
            <person name="Livny J."/>
            <person name="Gnirke A."/>
            <person name="Stajich J.E."/>
            <person name="Cuomo C.A."/>
        </authorList>
    </citation>
    <scope>NUCLEOTIDE SEQUENCE [LARGE SCALE GENOMIC DNA]</scope>
    <source>
        <strain evidence="3">CBS 291.66</strain>
    </source>
</reference>
<evidence type="ECO:0000313" key="4">
    <source>
        <dbReference type="Proteomes" id="UP001234581"/>
    </source>
</evidence>
<accession>A0AAD7XUE3</accession>
<sequence>MEHRNGVNVTIYMKRAPWDTPKVNFNEDGAMCSQQVIKLADVSILVISFCLAYPGASPCNPLYPQIEMRCGCSRYRFNMEGLQHGTTKFKCYPLRHQPDTDMPMPFSRCEFRMRVPEANGHIRSSKWIALPEDHYSLKRIVLEGNVIKFYACTHDPCTVCFERCFGDHLTLKCKHYFHRHCLERWSKETPTCPNCKAPL</sequence>
<proteinExistence type="predicted"/>
<organism evidence="3 4">
    <name type="scientific">Lichtheimia ornata</name>
    <dbReference type="NCBI Taxonomy" id="688661"/>
    <lineage>
        <taxon>Eukaryota</taxon>
        <taxon>Fungi</taxon>
        <taxon>Fungi incertae sedis</taxon>
        <taxon>Mucoromycota</taxon>
        <taxon>Mucoromycotina</taxon>
        <taxon>Mucoromycetes</taxon>
        <taxon>Mucorales</taxon>
        <taxon>Lichtheimiaceae</taxon>
        <taxon>Lichtheimia</taxon>
    </lineage>
</organism>
<keyword evidence="4" id="KW-1185">Reference proteome</keyword>
<evidence type="ECO:0000256" key="1">
    <source>
        <dbReference type="PROSITE-ProRule" id="PRU00175"/>
    </source>
</evidence>
<dbReference type="SUPFAM" id="SSF57850">
    <property type="entry name" value="RING/U-box"/>
    <property type="match status" value="1"/>
</dbReference>
<evidence type="ECO:0000259" key="2">
    <source>
        <dbReference type="PROSITE" id="PS50089"/>
    </source>
</evidence>
<dbReference type="GO" id="GO:0008270">
    <property type="term" value="F:zinc ion binding"/>
    <property type="evidence" value="ECO:0007669"/>
    <property type="project" value="UniProtKB-KW"/>
</dbReference>
<keyword evidence="1" id="KW-0863">Zinc-finger</keyword>
<dbReference type="Gene3D" id="3.30.40.10">
    <property type="entry name" value="Zinc/RING finger domain, C3HC4 (zinc finger)"/>
    <property type="match status" value="1"/>
</dbReference>
<dbReference type="Pfam" id="PF13639">
    <property type="entry name" value="zf-RING_2"/>
    <property type="match status" value="1"/>
</dbReference>
<dbReference type="EMBL" id="JARTCD010000083">
    <property type="protein sequence ID" value="KAJ8653211.1"/>
    <property type="molecule type" value="Genomic_DNA"/>
</dbReference>
<dbReference type="AlphaFoldDB" id="A0AAD7XUE3"/>
<dbReference type="Proteomes" id="UP001234581">
    <property type="component" value="Unassembled WGS sequence"/>
</dbReference>
<dbReference type="InterPro" id="IPR013083">
    <property type="entry name" value="Znf_RING/FYVE/PHD"/>
</dbReference>
<dbReference type="SMART" id="SM00184">
    <property type="entry name" value="RING"/>
    <property type="match status" value="1"/>
</dbReference>
<comment type="caution">
    <text evidence="3">The sequence shown here is derived from an EMBL/GenBank/DDBJ whole genome shotgun (WGS) entry which is preliminary data.</text>
</comment>
<name>A0AAD7XUE3_9FUNG</name>
<dbReference type="PROSITE" id="PS50089">
    <property type="entry name" value="ZF_RING_2"/>
    <property type="match status" value="1"/>
</dbReference>
<gene>
    <name evidence="3" type="ORF">O0I10_011159</name>
</gene>
<feature type="domain" description="RING-type" evidence="2">
    <location>
        <begin position="157"/>
        <end position="196"/>
    </location>
</feature>
<protein>
    <recommendedName>
        <fullName evidence="2">RING-type domain-containing protein</fullName>
    </recommendedName>
</protein>
<dbReference type="GeneID" id="83218560"/>
<evidence type="ECO:0000313" key="3">
    <source>
        <dbReference type="EMBL" id="KAJ8653211.1"/>
    </source>
</evidence>
<keyword evidence="1" id="KW-0479">Metal-binding</keyword>